<dbReference type="AlphaFoldDB" id="A0A7E4V5K7"/>
<dbReference type="Proteomes" id="UP000492821">
    <property type="component" value="Unassembled WGS sequence"/>
</dbReference>
<reference evidence="8" key="2">
    <citation type="submission" date="2020-10" db="UniProtKB">
        <authorList>
            <consortium name="WormBaseParasite"/>
        </authorList>
    </citation>
    <scope>IDENTIFICATION</scope>
</reference>
<protein>
    <recommendedName>
        <fullName evidence="3">Hyaluronidase</fullName>
        <ecNumber evidence="3">3.2.1.35</ecNumber>
    </recommendedName>
</protein>
<dbReference type="WBParaSite" id="Pan_g1630.t1">
    <property type="protein sequence ID" value="Pan_g1630.t1"/>
    <property type="gene ID" value="Pan_g1630"/>
</dbReference>
<evidence type="ECO:0000313" key="7">
    <source>
        <dbReference type="Proteomes" id="UP000492821"/>
    </source>
</evidence>
<accession>A0A7E4V5K7</accession>
<keyword evidence="4" id="KW-0732">Signal</keyword>
<feature type="signal peptide" evidence="4">
    <location>
        <begin position="1"/>
        <end position="17"/>
    </location>
</feature>
<evidence type="ECO:0000256" key="4">
    <source>
        <dbReference type="SAM" id="SignalP"/>
    </source>
</evidence>
<evidence type="ECO:0000259" key="6">
    <source>
        <dbReference type="PROSITE" id="PS01186"/>
    </source>
</evidence>
<dbReference type="PROSITE" id="PS01186">
    <property type="entry name" value="EGF_2"/>
    <property type="match status" value="1"/>
</dbReference>
<dbReference type="PANTHER" id="PTHR11769">
    <property type="entry name" value="HYALURONIDASE"/>
    <property type="match status" value="1"/>
</dbReference>
<dbReference type="InterPro" id="IPR013785">
    <property type="entry name" value="Aldolase_TIM"/>
</dbReference>
<dbReference type="PRINTS" id="PR00846">
    <property type="entry name" value="GLHYDRLASE56"/>
</dbReference>
<comment type="catalytic activity">
    <reaction evidence="3">
        <text>Random hydrolysis of (1-&gt;4)-linkages between N-acetyl-beta-D-glucosamine and D-glucuronate residues in hyaluronate.</text>
        <dbReference type="EC" id="3.2.1.35"/>
    </reaction>
</comment>
<feature type="domain" description="EGF-like" evidence="5 6">
    <location>
        <begin position="404"/>
        <end position="415"/>
    </location>
</feature>
<dbReference type="Gene3D" id="3.20.20.70">
    <property type="entry name" value="Aldolase class I"/>
    <property type="match status" value="1"/>
</dbReference>
<dbReference type="GO" id="GO:0030214">
    <property type="term" value="P:hyaluronan catabolic process"/>
    <property type="evidence" value="ECO:0007669"/>
    <property type="project" value="TreeGrafter"/>
</dbReference>
<dbReference type="InterPro" id="IPR000742">
    <property type="entry name" value="EGF"/>
</dbReference>
<keyword evidence="2" id="KW-1015">Disulfide bond</keyword>
<reference evidence="7" key="1">
    <citation type="journal article" date="2013" name="Genetics">
        <title>The draft genome and transcriptome of Panagrellus redivivus are shaped by the harsh demands of a free-living lifestyle.</title>
        <authorList>
            <person name="Srinivasan J."/>
            <person name="Dillman A.R."/>
            <person name="Macchietto M.G."/>
            <person name="Heikkinen L."/>
            <person name="Lakso M."/>
            <person name="Fracchia K.M."/>
            <person name="Antoshechkin I."/>
            <person name="Mortazavi A."/>
            <person name="Wong G."/>
            <person name="Sternberg P.W."/>
        </authorList>
    </citation>
    <scope>NUCLEOTIDE SEQUENCE [LARGE SCALE GENOMIC DNA]</scope>
    <source>
        <strain evidence="7">MT8872</strain>
    </source>
</reference>
<evidence type="ECO:0000313" key="8">
    <source>
        <dbReference type="WBParaSite" id="Pan_g1630.t1"/>
    </source>
</evidence>
<keyword evidence="3" id="KW-0326">Glycosidase</keyword>
<dbReference type="GO" id="GO:0004415">
    <property type="term" value="F:hyalurononglucosaminidase activity"/>
    <property type="evidence" value="ECO:0007669"/>
    <property type="project" value="UniProtKB-UniRule"/>
</dbReference>
<evidence type="ECO:0000259" key="5">
    <source>
        <dbReference type="PROSITE" id="PS00022"/>
    </source>
</evidence>
<keyword evidence="3" id="KW-0378">Hydrolase</keyword>
<organism evidence="7 8">
    <name type="scientific">Panagrellus redivivus</name>
    <name type="common">Microworm</name>
    <dbReference type="NCBI Taxonomy" id="6233"/>
    <lineage>
        <taxon>Eukaryota</taxon>
        <taxon>Metazoa</taxon>
        <taxon>Ecdysozoa</taxon>
        <taxon>Nematoda</taxon>
        <taxon>Chromadorea</taxon>
        <taxon>Rhabditida</taxon>
        <taxon>Tylenchina</taxon>
        <taxon>Panagrolaimomorpha</taxon>
        <taxon>Panagrolaimoidea</taxon>
        <taxon>Panagrolaimidae</taxon>
        <taxon>Panagrellus</taxon>
    </lineage>
</organism>
<dbReference type="EC" id="3.2.1.35" evidence="3"/>
<feature type="chain" id="PRO_5028935071" description="Hyaluronidase" evidence="4">
    <location>
        <begin position="18"/>
        <end position="455"/>
    </location>
</feature>
<dbReference type="InterPro" id="IPR017853">
    <property type="entry name" value="GH"/>
</dbReference>
<dbReference type="GO" id="GO:0005975">
    <property type="term" value="P:carbohydrate metabolic process"/>
    <property type="evidence" value="ECO:0007669"/>
    <property type="project" value="InterPro"/>
</dbReference>
<sequence>MILQRLLFLLVLNGVNGMDPFSIGYGITRFKVYWNIPSEVCNKKVQLDPEEYDIITNVNQSFIGDKIITLYENMLGLYPAIEATYDSTNPLKYNNIAIRNGGLPQRNNLTEHLAKVRSDIEKLVPNPDFDGPLVIDYEAWRPVWGLNWGNRRIYQEESIKYVQERFPGVSRRLAKLIATDEFNAAARKFMTRTIRAVRKLRPHAYVGFYDYTMCNYDAGKNASVFPACSQPHNDANDQLYWLYSESNALFPSIYYYDAIKMDEQWRQRYTFARINEAVMVRDLLGWRIPIFPYSKIIYKLDGTSSLDNFYTKSDQCLSLSFAAGFDIQGLILWSTIHKIGDLCENMTHYLMNDFGPNVVRTVEKSAQCDIERCNAHGRCVRKFPKSGPEAGCDYHRWPLKHYSCSCDLGYGGDECQNVAAMPTPRYMASDIDYEGSLIDTLSITVEEELENEPID</sequence>
<dbReference type="PANTHER" id="PTHR11769:SF35">
    <property type="entry name" value="HYALURONIDASE"/>
    <property type="match status" value="1"/>
</dbReference>
<proteinExistence type="inferred from homology"/>
<evidence type="ECO:0000256" key="3">
    <source>
        <dbReference type="RuleBase" id="RU610713"/>
    </source>
</evidence>
<dbReference type="SUPFAM" id="SSF51445">
    <property type="entry name" value="(Trans)glycosidases"/>
    <property type="match status" value="1"/>
</dbReference>
<dbReference type="Pfam" id="PF01630">
    <property type="entry name" value="Glyco_hydro_56"/>
    <property type="match status" value="1"/>
</dbReference>
<evidence type="ECO:0000256" key="2">
    <source>
        <dbReference type="ARBA" id="ARBA00023157"/>
    </source>
</evidence>
<dbReference type="InterPro" id="IPR018155">
    <property type="entry name" value="Hyaluronidase"/>
</dbReference>
<evidence type="ECO:0000256" key="1">
    <source>
        <dbReference type="ARBA" id="ARBA00008871"/>
    </source>
</evidence>
<keyword evidence="7" id="KW-1185">Reference proteome</keyword>
<dbReference type="PROSITE" id="PS00022">
    <property type="entry name" value="EGF_1"/>
    <property type="match status" value="1"/>
</dbReference>
<comment type="similarity">
    <text evidence="1 3">Belongs to the glycosyl hydrolase 56 family.</text>
</comment>
<name>A0A7E4V5K7_PANRE</name>